<evidence type="ECO:0000313" key="5">
    <source>
        <dbReference type="Proteomes" id="UP001054889"/>
    </source>
</evidence>
<reference evidence="4" key="2">
    <citation type="submission" date="2021-12" db="EMBL/GenBank/DDBJ databases">
        <title>Resequencing data analysis of finger millet.</title>
        <authorList>
            <person name="Hatakeyama M."/>
            <person name="Aluri S."/>
            <person name="Balachadran M.T."/>
            <person name="Sivarajan S.R."/>
            <person name="Poveda L."/>
            <person name="Shimizu-Inatsugi R."/>
            <person name="Schlapbach R."/>
            <person name="Sreeman S.M."/>
            <person name="Shimizu K.K."/>
        </authorList>
    </citation>
    <scope>NUCLEOTIDE SEQUENCE</scope>
</reference>
<proteinExistence type="inferred from homology"/>
<comment type="similarity">
    <text evidence="1">Belongs to the UDP-glycosyltransferase family.</text>
</comment>
<dbReference type="Pfam" id="PF00201">
    <property type="entry name" value="UDPGT"/>
    <property type="match status" value="1"/>
</dbReference>
<keyword evidence="5" id="KW-1185">Reference proteome</keyword>
<dbReference type="GO" id="GO:0080044">
    <property type="term" value="F:quercetin 7-O-glucosyltransferase activity"/>
    <property type="evidence" value="ECO:0007669"/>
    <property type="project" value="TreeGrafter"/>
</dbReference>
<protein>
    <submittedName>
        <fullName evidence="4">Uncharacterized protein</fullName>
    </submittedName>
</protein>
<feature type="region of interest" description="Disordered" evidence="3">
    <location>
        <begin position="397"/>
        <end position="446"/>
    </location>
</feature>
<dbReference type="InterPro" id="IPR002213">
    <property type="entry name" value="UDP_glucos_trans"/>
</dbReference>
<dbReference type="GO" id="GO:0080043">
    <property type="term" value="F:quercetin 3-O-glucosyltransferase activity"/>
    <property type="evidence" value="ECO:0007669"/>
    <property type="project" value="TreeGrafter"/>
</dbReference>
<dbReference type="SUPFAM" id="SSF53756">
    <property type="entry name" value="UDP-Glycosyltransferase/glycogen phosphorylase"/>
    <property type="match status" value="1"/>
</dbReference>
<evidence type="ECO:0000313" key="4">
    <source>
        <dbReference type="EMBL" id="GJN09830.1"/>
    </source>
</evidence>
<evidence type="ECO:0000256" key="3">
    <source>
        <dbReference type="SAM" id="MobiDB-lite"/>
    </source>
</evidence>
<reference evidence="4" key="1">
    <citation type="journal article" date="2018" name="DNA Res.">
        <title>Multiple hybrid de novo genome assembly of finger millet, an orphan allotetraploid crop.</title>
        <authorList>
            <person name="Hatakeyama M."/>
            <person name="Aluri S."/>
            <person name="Balachadran M.T."/>
            <person name="Sivarajan S.R."/>
            <person name="Patrignani A."/>
            <person name="Gruter S."/>
            <person name="Poveda L."/>
            <person name="Shimizu-Inatsugi R."/>
            <person name="Baeten J."/>
            <person name="Francoijs K.J."/>
            <person name="Nataraja K.N."/>
            <person name="Reddy Y.A.N."/>
            <person name="Phadnis S."/>
            <person name="Ravikumar R.L."/>
            <person name="Schlapbach R."/>
            <person name="Sreeman S.M."/>
            <person name="Shimizu K.K."/>
        </authorList>
    </citation>
    <scope>NUCLEOTIDE SEQUENCE</scope>
</reference>
<accession>A0AAV5DH97</accession>
<sequence>MAGKEQRRRRVVLFSLPFQGHLTPMLQLAVLLQDRGFAVTVLHTDLNAPDPSRDPELDFVPIHETFPDEVTSPGADIVTQLLALNAACEAPFRTALASLLQCEHEVACVVVDGQFYAALRVAAQLGVPALALRTDSAATFRCMLEFPRVRDAGYVPIKGKSKEQRDEPVPDLEPLRVRDLIRITGSDTDALCRFIARVADEVRASASAVVVNTSEAIEATELTKIRSELSRPAFAVGPLHLLSPAPADQSLHVPDRGCLPWLDAHPSRSVLYLSLGSVACVDRAVFEEMAWGLATSGVPFLWVVRPGSVHGVYEEEALSLLPDEVKDEIRNRGKIVTWAPQKQVLAHSAIGAFWTHCGWNSTLESLCEGVSMIVQPDGECEVCGLVAGRMGAFLAVGGSSPRTHTKPPTKAAQEELENNDSSIPYHRKRKKQRNLAALTTPSGGSSGRIPPSIRIIIYRYSSISRQSEPPFEVNSINPHVTLLGLPKFWGGPAYGVHVELFQLRAVDGNVSNKLAGVAPPVDVDLVYVEDFEERKVDVDVAMFDIEAEDAKVLELRAPRA</sequence>
<dbReference type="Gene3D" id="3.40.50.2000">
    <property type="entry name" value="Glycogen Phosphorylase B"/>
    <property type="match status" value="2"/>
</dbReference>
<dbReference type="EMBL" id="BQKI01000017">
    <property type="protein sequence ID" value="GJN09830.1"/>
    <property type="molecule type" value="Genomic_DNA"/>
</dbReference>
<name>A0AAV5DH97_ELECO</name>
<organism evidence="4 5">
    <name type="scientific">Eleusine coracana subsp. coracana</name>
    <dbReference type="NCBI Taxonomy" id="191504"/>
    <lineage>
        <taxon>Eukaryota</taxon>
        <taxon>Viridiplantae</taxon>
        <taxon>Streptophyta</taxon>
        <taxon>Embryophyta</taxon>
        <taxon>Tracheophyta</taxon>
        <taxon>Spermatophyta</taxon>
        <taxon>Magnoliopsida</taxon>
        <taxon>Liliopsida</taxon>
        <taxon>Poales</taxon>
        <taxon>Poaceae</taxon>
        <taxon>PACMAD clade</taxon>
        <taxon>Chloridoideae</taxon>
        <taxon>Cynodonteae</taxon>
        <taxon>Eleusininae</taxon>
        <taxon>Eleusine</taxon>
    </lineage>
</organism>
<gene>
    <name evidence="4" type="primary">ga27875</name>
    <name evidence="4" type="ORF">PR202_ga27875</name>
</gene>
<dbReference type="CDD" id="cd03784">
    <property type="entry name" value="GT1_Gtf-like"/>
    <property type="match status" value="1"/>
</dbReference>
<dbReference type="PANTHER" id="PTHR11926:SF1425">
    <property type="entry name" value="OS07G0241800 PROTEIN"/>
    <property type="match status" value="1"/>
</dbReference>
<comment type="caution">
    <text evidence="4">The sequence shown here is derived from an EMBL/GenBank/DDBJ whole genome shotgun (WGS) entry which is preliminary data.</text>
</comment>
<dbReference type="FunFam" id="3.40.50.2000:FF:000232">
    <property type="entry name" value="UDP-glycosyltransferase 76C1"/>
    <property type="match status" value="1"/>
</dbReference>
<evidence type="ECO:0000256" key="2">
    <source>
        <dbReference type="ARBA" id="ARBA00022679"/>
    </source>
</evidence>
<dbReference type="Proteomes" id="UP001054889">
    <property type="component" value="Unassembled WGS sequence"/>
</dbReference>
<keyword evidence="2" id="KW-0808">Transferase</keyword>
<dbReference type="PANTHER" id="PTHR11926">
    <property type="entry name" value="GLUCOSYL/GLUCURONOSYL TRANSFERASES"/>
    <property type="match status" value="1"/>
</dbReference>
<dbReference type="AlphaFoldDB" id="A0AAV5DH97"/>
<evidence type="ECO:0000256" key="1">
    <source>
        <dbReference type="ARBA" id="ARBA00009995"/>
    </source>
</evidence>